<proteinExistence type="predicted"/>
<keyword evidence="2" id="KW-1133">Transmembrane helix</keyword>
<feature type="transmembrane region" description="Helical" evidence="2">
    <location>
        <begin position="73"/>
        <end position="93"/>
    </location>
</feature>
<protein>
    <recommendedName>
        <fullName evidence="5">Transmembrane protein</fullName>
    </recommendedName>
</protein>
<feature type="compositionally biased region" description="Basic and acidic residues" evidence="1">
    <location>
        <begin position="486"/>
        <end position="496"/>
    </location>
</feature>
<evidence type="ECO:0008006" key="5">
    <source>
        <dbReference type="Google" id="ProtNLM"/>
    </source>
</evidence>
<keyword evidence="4" id="KW-1185">Reference proteome</keyword>
<feature type="transmembrane region" description="Helical" evidence="2">
    <location>
        <begin position="105"/>
        <end position="124"/>
    </location>
</feature>
<feature type="transmembrane region" description="Helical" evidence="2">
    <location>
        <begin position="233"/>
        <end position="254"/>
    </location>
</feature>
<sequence>MPALSSAQQASALGSLVARNVSDNITAAGEALQVVCAWPVSGQYGPGSRFLYYVLIAACVLARKVTWIQNACLAGALILPAVAAIHGIFLAVLHVDEAVDMDVYGAFQLCAIGILAAPVTLFLSNTYFNAPGRNTIFLWAGLILAGEHSLLAVSQMSSPSADRLLSLTVEFYRIETHSCPQDNDGRPVSRDITRFPYDNATCGLTCSVAAGPFSPMRGGAASDIHVIPAPDRLTFGTATLLAAACCVHAIVWLVSMMDKILEVNLQLRRDQDGIDEPIEGTNGATRGTMRSVNNTVRFFLGVAVVPVFGGAGVALLVAGESNFFSPQVMYQNESMASISQWAPIAGTGLAAVGSLYLLLASDVTAVRREAKPSPRTRDSRDIDGSVVETPGATGSPAMRPSVPNDLAPAISRHVSVAASNQVRQPDTAADSGSRRKVAKMLIAVGNSLGAKAQHVLDDSEFKLGAAGDYPEVPGEDNRNRLLDEIRDRYNPRRHADGNATPLPRSRSRDGSFDGSVVSTQGVERVPRAASQRPSPFLESAAVRTRRASTMPPGRASFELQAVDPDVRAAASEAGHSRGSVAGAS</sequence>
<dbReference type="EMBL" id="PKSG01000325">
    <property type="protein sequence ID" value="POR36413.1"/>
    <property type="molecule type" value="Genomic_DNA"/>
</dbReference>
<organism evidence="3 4">
    <name type="scientific">Tolypocladium paradoxum</name>
    <dbReference type="NCBI Taxonomy" id="94208"/>
    <lineage>
        <taxon>Eukaryota</taxon>
        <taxon>Fungi</taxon>
        <taxon>Dikarya</taxon>
        <taxon>Ascomycota</taxon>
        <taxon>Pezizomycotina</taxon>
        <taxon>Sordariomycetes</taxon>
        <taxon>Hypocreomycetidae</taxon>
        <taxon>Hypocreales</taxon>
        <taxon>Ophiocordycipitaceae</taxon>
        <taxon>Tolypocladium</taxon>
    </lineage>
</organism>
<comment type="caution">
    <text evidence="3">The sequence shown here is derived from an EMBL/GenBank/DDBJ whole genome shotgun (WGS) entry which is preliminary data.</text>
</comment>
<feature type="transmembrane region" description="Helical" evidence="2">
    <location>
        <begin position="338"/>
        <end position="359"/>
    </location>
</feature>
<dbReference type="Proteomes" id="UP000237481">
    <property type="component" value="Unassembled WGS sequence"/>
</dbReference>
<evidence type="ECO:0000256" key="2">
    <source>
        <dbReference type="SAM" id="Phobius"/>
    </source>
</evidence>
<accession>A0A2S4L1V1</accession>
<evidence type="ECO:0000256" key="1">
    <source>
        <dbReference type="SAM" id="MobiDB-lite"/>
    </source>
</evidence>
<gene>
    <name evidence="3" type="ORF">TPAR_03390</name>
</gene>
<feature type="transmembrane region" description="Helical" evidence="2">
    <location>
        <begin position="298"/>
        <end position="318"/>
    </location>
</feature>
<reference evidence="3 4" key="1">
    <citation type="submission" date="2018-01" db="EMBL/GenBank/DDBJ databases">
        <title>Harnessing the power of phylogenomics to disentangle the directionality and signatures of interkingdom host jumping in the parasitic fungal genus Tolypocladium.</title>
        <authorList>
            <person name="Quandt C.A."/>
            <person name="Patterson W."/>
            <person name="Spatafora J.W."/>
        </authorList>
    </citation>
    <scope>NUCLEOTIDE SEQUENCE [LARGE SCALE GENOMIC DNA]</scope>
    <source>
        <strain evidence="3 4">NRBC 100945</strain>
    </source>
</reference>
<evidence type="ECO:0000313" key="4">
    <source>
        <dbReference type="Proteomes" id="UP000237481"/>
    </source>
</evidence>
<keyword evidence="2" id="KW-0472">Membrane</keyword>
<keyword evidence="2" id="KW-0812">Transmembrane</keyword>
<feature type="region of interest" description="Disordered" evidence="1">
    <location>
        <begin position="486"/>
        <end position="559"/>
    </location>
</feature>
<dbReference type="STRING" id="94208.A0A2S4L1V1"/>
<feature type="region of interest" description="Disordered" evidence="1">
    <location>
        <begin position="415"/>
        <end position="434"/>
    </location>
</feature>
<dbReference type="AlphaFoldDB" id="A0A2S4L1V1"/>
<feature type="region of interest" description="Disordered" evidence="1">
    <location>
        <begin position="367"/>
        <end position="405"/>
    </location>
</feature>
<dbReference type="OrthoDB" id="3021074at2759"/>
<feature type="transmembrane region" description="Helical" evidence="2">
    <location>
        <begin position="136"/>
        <end position="157"/>
    </location>
</feature>
<evidence type="ECO:0000313" key="3">
    <source>
        <dbReference type="EMBL" id="POR36413.1"/>
    </source>
</evidence>
<feature type="compositionally biased region" description="Basic and acidic residues" evidence="1">
    <location>
        <begin position="367"/>
        <end position="383"/>
    </location>
</feature>
<name>A0A2S4L1V1_9HYPO</name>